<dbReference type="InterPro" id="IPR014445">
    <property type="entry name" value="Gln-dep_NAD_synthase"/>
</dbReference>
<feature type="region of interest" description="Disordered" evidence="11">
    <location>
        <begin position="96"/>
        <end position="118"/>
    </location>
</feature>
<comment type="catalytic activity">
    <reaction evidence="7 8">
        <text>deamido-NAD(+) + L-glutamine + ATP + H2O = L-glutamate + AMP + diphosphate + NAD(+) + H(+)</text>
        <dbReference type="Rhea" id="RHEA:24384"/>
        <dbReference type="ChEBI" id="CHEBI:15377"/>
        <dbReference type="ChEBI" id="CHEBI:15378"/>
        <dbReference type="ChEBI" id="CHEBI:29985"/>
        <dbReference type="ChEBI" id="CHEBI:30616"/>
        <dbReference type="ChEBI" id="CHEBI:33019"/>
        <dbReference type="ChEBI" id="CHEBI:57540"/>
        <dbReference type="ChEBI" id="CHEBI:58359"/>
        <dbReference type="ChEBI" id="CHEBI:58437"/>
        <dbReference type="ChEBI" id="CHEBI:456215"/>
        <dbReference type="EC" id="6.3.5.1"/>
    </reaction>
</comment>
<evidence type="ECO:0000313" key="14">
    <source>
        <dbReference type="Proteomes" id="UP001529338"/>
    </source>
</evidence>
<keyword evidence="14" id="KW-1185">Reference proteome</keyword>
<proteinExistence type="inferred from homology"/>
<organism evidence="13 14">
    <name type="scientific">Cellulomonas alba</name>
    <dbReference type="NCBI Taxonomy" id="3053467"/>
    <lineage>
        <taxon>Bacteria</taxon>
        <taxon>Bacillati</taxon>
        <taxon>Actinomycetota</taxon>
        <taxon>Actinomycetes</taxon>
        <taxon>Micrococcales</taxon>
        <taxon>Cellulomonadaceae</taxon>
        <taxon>Cellulomonas</taxon>
    </lineage>
</organism>
<evidence type="ECO:0000256" key="10">
    <source>
        <dbReference type="RuleBase" id="RU003811"/>
    </source>
</evidence>
<dbReference type="InterPro" id="IPR036526">
    <property type="entry name" value="C-N_Hydrolase_sf"/>
</dbReference>
<comment type="similarity">
    <text evidence="10">Belongs to the NAD synthetase family.</text>
</comment>
<reference evidence="13 14" key="1">
    <citation type="submission" date="2023-06" db="EMBL/GenBank/DDBJ databases">
        <title>Cellulomonas sp. MW4 Whole genome sequence.</title>
        <authorList>
            <person name="Park S."/>
        </authorList>
    </citation>
    <scope>NUCLEOTIDE SEQUENCE [LARGE SCALE GENOMIC DNA]</scope>
    <source>
        <strain evidence="13 14">MW4</strain>
    </source>
</reference>
<dbReference type="CDD" id="cd07570">
    <property type="entry name" value="GAT_Gln-NAD-synth"/>
    <property type="match status" value="1"/>
</dbReference>
<evidence type="ECO:0000256" key="11">
    <source>
        <dbReference type="SAM" id="MobiDB-lite"/>
    </source>
</evidence>
<sequence length="560" mass="60303">MPSDSPARIALAQVDTCVGDVDGNARLVLEWARRAAEAGADLVVFPEMTITGYPIEDLALRASFRRGAEAALLRTAEALAAEGLGELAVLVGSVGEIAPRPTGEPTQPDDDRADTRHRPTNQAVLLRHGRVETRYDKHHLPNYGVFDEYRIFAPGDDLCVVDVAGARVGVVICEDIWQDGGPVSRMDAADVDLLVVLNGSPYEEGKGHVRTELAARRAAEVDAPVAYVNLVGGQDDLVFDGGSFVVGRDGELLASAPQFVEHLLVWELGGRGPFVPPLEPDEEVYRAIVLGLQGYVRKNGFRSVLLGVSGGIDSALTAAVAADAIGGENVVGVSMPSAYSSEHSKDDAADLAKRIGADYRVQPIGPMVDAFRGELEMEGVTEENLQARVRGVLLMAISNREGHLVIAPGNKSELATGYATIYDAGSIGGFAPLKDVDKSRVWALARWRNDRAADAGEIPPIPESSITKPPSAELRPGQLDQDSLPPYALLDEVLDAYVEHAEGRAELLARGYDAAVVDRVLQLVDRAEWKRRQYPLGPKVTALAFGRDRRLPVTNRWREP</sequence>
<dbReference type="PROSITE" id="PS00920">
    <property type="entry name" value="NITRIL_CHT_1"/>
    <property type="match status" value="1"/>
</dbReference>
<dbReference type="GO" id="GO:0003952">
    <property type="term" value="F:NAD+ synthase (glutamine-hydrolyzing) activity"/>
    <property type="evidence" value="ECO:0007669"/>
    <property type="project" value="UniProtKB-EC"/>
</dbReference>
<comment type="similarity">
    <text evidence="2 7 8">In the C-terminal section; belongs to the NAD synthetase family.</text>
</comment>
<evidence type="ECO:0000259" key="12">
    <source>
        <dbReference type="PROSITE" id="PS50263"/>
    </source>
</evidence>
<dbReference type="Gene3D" id="3.60.110.10">
    <property type="entry name" value="Carbon-nitrogen hydrolase"/>
    <property type="match status" value="1"/>
</dbReference>
<keyword evidence="4 7" id="KW-0547">Nucleotide-binding</keyword>
<protein>
    <recommendedName>
        <fullName evidence="7 8">Glutamine-dependent NAD(+) synthetase</fullName>
        <ecNumber evidence="7 8">6.3.5.1</ecNumber>
    </recommendedName>
    <alternativeName>
        <fullName evidence="7 8">NAD(+) synthase [glutamine-hydrolyzing]</fullName>
    </alternativeName>
</protein>
<dbReference type="PROSITE" id="PS50263">
    <property type="entry name" value="CN_HYDROLASE"/>
    <property type="match status" value="1"/>
</dbReference>
<dbReference type="SUPFAM" id="SSF56317">
    <property type="entry name" value="Carbon-nitrogen hydrolase"/>
    <property type="match status" value="1"/>
</dbReference>
<keyword evidence="3 7" id="KW-0436">Ligase</keyword>
<dbReference type="CDD" id="cd00553">
    <property type="entry name" value="NAD_synthase"/>
    <property type="match status" value="1"/>
</dbReference>
<dbReference type="EMBL" id="JAUCGQ010000001">
    <property type="protein sequence ID" value="MDM7853689.1"/>
    <property type="molecule type" value="Genomic_DNA"/>
</dbReference>
<dbReference type="NCBIfam" id="TIGR00552">
    <property type="entry name" value="nadE"/>
    <property type="match status" value="1"/>
</dbReference>
<evidence type="ECO:0000256" key="7">
    <source>
        <dbReference type="HAMAP-Rule" id="MF_02090"/>
    </source>
</evidence>
<feature type="binding site" evidence="7">
    <location>
        <position position="200"/>
    </location>
    <ligand>
        <name>L-glutamine</name>
        <dbReference type="ChEBI" id="CHEBI:58359"/>
    </ligand>
</feature>
<dbReference type="InterPro" id="IPR014729">
    <property type="entry name" value="Rossmann-like_a/b/a_fold"/>
</dbReference>
<dbReference type="HAMAP" id="MF_02090">
    <property type="entry name" value="NadE_glutamine_dep"/>
    <property type="match status" value="1"/>
</dbReference>
<evidence type="ECO:0000256" key="9">
    <source>
        <dbReference type="PROSITE-ProRule" id="PRU10139"/>
    </source>
</evidence>
<dbReference type="InterPro" id="IPR003010">
    <property type="entry name" value="C-N_Hydrolase"/>
</dbReference>
<feature type="active site" description="Nucleophile; for glutaminase activity" evidence="7">
    <location>
        <position position="173"/>
    </location>
</feature>
<feature type="binding site" evidence="7">
    <location>
        <position position="206"/>
    </location>
    <ligand>
        <name>L-glutamine</name>
        <dbReference type="ChEBI" id="CHEBI:58359"/>
    </ligand>
</feature>
<evidence type="ECO:0000256" key="5">
    <source>
        <dbReference type="ARBA" id="ARBA00022840"/>
    </source>
</evidence>
<comment type="caution">
    <text evidence="7">Lacks conserved residue(s) required for the propagation of feature annotation.</text>
</comment>
<feature type="binding site" evidence="7">
    <location>
        <position position="530"/>
    </location>
    <ligand>
        <name>deamido-NAD(+)</name>
        <dbReference type="ChEBI" id="CHEBI:58437"/>
        <note>ligand shared between two neighboring subunits</note>
    </ligand>
</feature>
<dbReference type="Gene3D" id="3.40.50.620">
    <property type="entry name" value="HUPs"/>
    <property type="match status" value="1"/>
</dbReference>
<dbReference type="InterPro" id="IPR000132">
    <property type="entry name" value="Nitrilase/CN_hydratase_CS"/>
</dbReference>
<feature type="region of interest" description="Disordered" evidence="11">
    <location>
        <begin position="455"/>
        <end position="475"/>
    </location>
</feature>
<dbReference type="InterPro" id="IPR022310">
    <property type="entry name" value="NAD/GMP_synthase"/>
</dbReference>
<dbReference type="RefSeq" id="WP_289453210.1">
    <property type="nucleotide sequence ID" value="NZ_JAUCGQ010000001.1"/>
</dbReference>
<name>A0ABT7SBY0_9CELL</name>
<feature type="active site" description="Proton acceptor; for glutaminase activity" evidence="7">
    <location>
        <position position="47"/>
    </location>
</feature>
<accession>A0ABT7SBY0</accession>
<feature type="binding site" evidence="7">
    <location>
        <position position="143"/>
    </location>
    <ligand>
        <name>L-glutamine</name>
        <dbReference type="ChEBI" id="CHEBI:58359"/>
    </ligand>
</feature>
<dbReference type="InterPro" id="IPR003694">
    <property type="entry name" value="NAD_synthase"/>
</dbReference>
<dbReference type="PANTHER" id="PTHR23090">
    <property type="entry name" value="NH 3 /GLUTAMINE-DEPENDENT NAD + SYNTHETASE"/>
    <property type="match status" value="1"/>
</dbReference>
<dbReference type="NCBIfam" id="NF010588">
    <property type="entry name" value="PRK13981.1"/>
    <property type="match status" value="1"/>
</dbReference>
<evidence type="ECO:0000256" key="3">
    <source>
        <dbReference type="ARBA" id="ARBA00022598"/>
    </source>
</evidence>
<evidence type="ECO:0000256" key="8">
    <source>
        <dbReference type="PIRNR" id="PIRNR006630"/>
    </source>
</evidence>
<evidence type="ECO:0000256" key="1">
    <source>
        <dbReference type="ARBA" id="ARBA00005188"/>
    </source>
</evidence>
<dbReference type="SUPFAM" id="SSF52402">
    <property type="entry name" value="Adenine nucleotide alpha hydrolases-like"/>
    <property type="match status" value="1"/>
</dbReference>
<feature type="active site" description="For glutaminase activity" evidence="7">
    <location>
        <position position="137"/>
    </location>
</feature>
<evidence type="ECO:0000256" key="2">
    <source>
        <dbReference type="ARBA" id="ARBA00007145"/>
    </source>
</evidence>
<keyword evidence="5 7" id="KW-0067">ATP-binding</keyword>
<comment type="function">
    <text evidence="7">Catalyzes the ATP-dependent amidation of deamido-NAD to form NAD. Uses L-glutamine as a nitrogen source.</text>
</comment>
<dbReference type="Proteomes" id="UP001529338">
    <property type="component" value="Unassembled WGS sequence"/>
</dbReference>
<feature type="binding site" evidence="7">
    <location>
        <position position="413"/>
    </location>
    <ligand>
        <name>deamido-NAD(+)</name>
        <dbReference type="ChEBI" id="CHEBI:58437"/>
        <note>ligand shared between two neighboring subunits</note>
    </ligand>
</feature>
<evidence type="ECO:0000313" key="13">
    <source>
        <dbReference type="EMBL" id="MDM7853689.1"/>
    </source>
</evidence>
<keyword evidence="6 7" id="KW-0520">NAD</keyword>
<evidence type="ECO:0000256" key="6">
    <source>
        <dbReference type="ARBA" id="ARBA00023027"/>
    </source>
</evidence>
<dbReference type="Pfam" id="PF02540">
    <property type="entry name" value="NAD_synthase"/>
    <property type="match status" value="1"/>
</dbReference>
<feature type="binding site" evidence="7">
    <location>
        <position position="384"/>
    </location>
    <ligand>
        <name>deamido-NAD(+)</name>
        <dbReference type="ChEBI" id="CHEBI:58437"/>
        <note>ligand shared between two neighboring subunits</note>
    </ligand>
</feature>
<dbReference type="PANTHER" id="PTHR23090:SF9">
    <property type="entry name" value="GLUTAMINE-DEPENDENT NAD(+) SYNTHETASE"/>
    <property type="match status" value="1"/>
</dbReference>
<comment type="caution">
    <text evidence="13">The sequence shown here is derived from an EMBL/GenBank/DDBJ whole genome shotgun (WGS) entry which is preliminary data.</text>
</comment>
<comment type="pathway">
    <text evidence="1 7 8">Cofactor biosynthesis; NAD(+) biosynthesis; NAD(+) from deamido-NAD(+) (L-Gln route): step 1/1.</text>
</comment>
<dbReference type="Pfam" id="PF00795">
    <property type="entry name" value="CN_hydrolase"/>
    <property type="match status" value="1"/>
</dbReference>
<dbReference type="EC" id="6.3.5.1" evidence="7 8"/>
<dbReference type="PIRSF" id="PIRSF006630">
    <property type="entry name" value="NADS_GAT"/>
    <property type="match status" value="1"/>
</dbReference>
<feature type="active site" description="Proton acceptor" evidence="9">
    <location>
        <position position="47"/>
    </location>
</feature>
<evidence type="ECO:0000256" key="4">
    <source>
        <dbReference type="ARBA" id="ARBA00022741"/>
    </source>
</evidence>
<gene>
    <name evidence="7" type="primary">nadE</name>
    <name evidence="13" type="ORF">QRT04_01980</name>
</gene>
<feature type="domain" description="CN hydrolase" evidence="12">
    <location>
        <begin position="7"/>
        <end position="270"/>
    </location>
</feature>
<feature type="binding site" evidence="7">
    <location>
        <begin position="307"/>
        <end position="314"/>
    </location>
    <ligand>
        <name>ATP</name>
        <dbReference type="ChEBI" id="CHEBI:30616"/>
    </ligand>
</feature>